<keyword evidence="4 7" id="KW-0378">Hydrolase</keyword>
<dbReference type="InterPro" id="IPR033135">
    <property type="entry name" value="ClpP_His_AS"/>
</dbReference>
<evidence type="ECO:0000256" key="11">
    <source>
        <dbReference type="RuleBase" id="RU000550"/>
    </source>
</evidence>
<keyword evidence="2 7" id="KW-0963">Cytoplasm</keyword>
<evidence type="ECO:0000256" key="4">
    <source>
        <dbReference type="ARBA" id="ARBA00022801"/>
    </source>
</evidence>
<evidence type="ECO:0000313" key="14">
    <source>
        <dbReference type="Proteomes" id="UP000183924"/>
    </source>
</evidence>
<feature type="active site" evidence="8">
    <location>
        <position position="110"/>
    </location>
</feature>
<dbReference type="PANTHER" id="PTHR10381">
    <property type="entry name" value="ATP-DEPENDENT CLP PROTEASE PROTEOLYTIC SUBUNIT"/>
    <property type="match status" value="1"/>
</dbReference>
<dbReference type="PROSITE" id="PS00382">
    <property type="entry name" value="CLP_PROTEASE_HIS"/>
    <property type="match status" value="1"/>
</dbReference>
<evidence type="ECO:0000256" key="5">
    <source>
        <dbReference type="ARBA" id="ARBA00022825"/>
    </source>
</evidence>
<dbReference type="NCBIfam" id="TIGR00493">
    <property type="entry name" value="clpP"/>
    <property type="match status" value="1"/>
</dbReference>
<dbReference type="STRING" id="1225476.A1D18_05330"/>
<dbReference type="GO" id="GO:0009368">
    <property type="term" value="C:endopeptidase Clp complex"/>
    <property type="evidence" value="ECO:0007669"/>
    <property type="project" value="TreeGrafter"/>
</dbReference>
<gene>
    <name evidence="7" type="primary">clpP</name>
    <name evidence="13" type="ORF">A1D18_05330</name>
</gene>
<dbReference type="PANTHER" id="PTHR10381:SF70">
    <property type="entry name" value="ATP-DEPENDENT CLP PROTEASE PROTEOLYTIC SUBUNIT"/>
    <property type="match status" value="1"/>
</dbReference>
<evidence type="ECO:0000313" key="13">
    <source>
        <dbReference type="EMBL" id="OIZ94271.1"/>
    </source>
</evidence>
<dbReference type="GO" id="GO:0005737">
    <property type="term" value="C:cytoplasm"/>
    <property type="evidence" value="ECO:0007669"/>
    <property type="project" value="UniProtKB-SubCell"/>
</dbReference>
<evidence type="ECO:0000256" key="9">
    <source>
        <dbReference type="PROSITE-ProRule" id="PRU10086"/>
    </source>
</evidence>
<dbReference type="EC" id="3.4.21.92" evidence="7 10"/>
<name>A0A1J8PA61_9COXI</name>
<dbReference type="CDD" id="cd07017">
    <property type="entry name" value="S14_ClpP_2"/>
    <property type="match status" value="1"/>
</dbReference>
<dbReference type="RefSeq" id="WP_071662765.1">
    <property type="nucleotide sequence ID" value="NZ_LUKY01000033.1"/>
</dbReference>
<comment type="function">
    <text evidence="7 11">Cleaves peptides in various proteins in a process that requires ATP hydrolysis. Has a chymotrypsin-like activity. Plays a major role in the degradation of misfolded proteins.</text>
</comment>
<comment type="catalytic activity">
    <reaction evidence="6 7 9">
        <text>Hydrolysis of proteins to small peptides in the presence of ATP and magnesium. alpha-casein is the usual test substrate. In the absence of ATP, only oligopeptides shorter than five residues are hydrolyzed (such as succinyl-Leu-Tyr-|-NHMec, and Leu-Tyr-Leu-|-Tyr-Trp, in which cleavage of the -Tyr-|-Leu- and -Tyr-|-Trp bonds also occurs).</text>
        <dbReference type="EC" id="3.4.21.92"/>
    </reaction>
</comment>
<dbReference type="PROSITE" id="PS00381">
    <property type="entry name" value="CLP_PROTEASE_SER"/>
    <property type="match status" value="1"/>
</dbReference>
<dbReference type="InterPro" id="IPR029045">
    <property type="entry name" value="ClpP/crotonase-like_dom_sf"/>
</dbReference>
<feature type="active site" description="Nucleophile" evidence="7">
    <location>
        <position position="110"/>
    </location>
</feature>
<reference evidence="13 14" key="1">
    <citation type="submission" date="2016-03" db="EMBL/GenBank/DDBJ databases">
        <title>Comparative genomics of Rickettsiella.</title>
        <authorList>
            <person name="Chandler C."/>
            <person name="Wang Y."/>
        </authorList>
    </citation>
    <scope>NUCLEOTIDE SEQUENCE [LARGE SCALE GENOMIC DNA]</scope>
    <source>
        <strain evidence="13 14">RCFS May 2013</strain>
    </source>
</reference>
<proteinExistence type="inferred from homology"/>
<comment type="subcellular location">
    <subcellularLocation>
        <location evidence="7">Cytoplasm</location>
    </subcellularLocation>
</comment>
<evidence type="ECO:0000256" key="12">
    <source>
        <dbReference type="RuleBase" id="RU003567"/>
    </source>
</evidence>
<comment type="subunit">
    <text evidence="7">Fourteen ClpP subunits assemble into 2 heptameric rings which stack back to back to give a disk-like structure with a central cavity, resembling the structure of eukaryotic proteasomes.</text>
</comment>
<evidence type="ECO:0000256" key="1">
    <source>
        <dbReference type="ARBA" id="ARBA00007039"/>
    </source>
</evidence>
<dbReference type="FunFam" id="3.90.226.10:FF:000001">
    <property type="entry name" value="ATP-dependent Clp protease proteolytic subunit"/>
    <property type="match status" value="1"/>
</dbReference>
<keyword evidence="3 7" id="KW-0645">Protease</keyword>
<comment type="similarity">
    <text evidence="1 7 12">Belongs to the peptidase S14 family.</text>
</comment>
<keyword evidence="5 7" id="KW-0720">Serine protease</keyword>
<dbReference type="InterPro" id="IPR018215">
    <property type="entry name" value="ClpP_Ser_AS"/>
</dbReference>
<dbReference type="InterPro" id="IPR023562">
    <property type="entry name" value="ClpP/TepA"/>
</dbReference>
<evidence type="ECO:0000256" key="2">
    <source>
        <dbReference type="ARBA" id="ARBA00022490"/>
    </source>
</evidence>
<dbReference type="AlphaFoldDB" id="A0A1J8PA61"/>
<dbReference type="GO" id="GO:0004176">
    <property type="term" value="F:ATP-dependent peptidase activity"/>
    <property type="evidence" value="ECO:0007669"/>
    <property type="project" value="InterPro"/>
</dbReference>
<evidence type="ECO:0000256" key="7">
    <source>
        <dbReference type="HAMAP-Rule" id="MF_00444"/>
    </source>
</evidence>
<dbReference type="GO" id="GO:0051117">
    <property type="term" value="F:ATPase binding"/>
    <property type="evidence" value="ECO:0007669"/>
    <property type="project" value="TreeGrafter"/>
</dbReference>
<dbReference type="NCBIfam" id="NF009205">
    <property type="entry name" value="PRK12553.1"/>
    <property type="match status" value="1"/>
</dbReference>
<dbReference type="InterPro" id="IPR001907">
    <property type="entry name" value="ClpP"/>
</dbReference>
<dbReference type="Proteomes" id="UP000183924">
    <property type="component" value="Unassembled WGS sequence"/>
</dbReference>
<dbReference type="HAMAP" id="MF_00444">
    <property type="entry name" value="ClpP"/>
    <property type="match status" value="1"/>
</dbReference>
<feature type="active site" evidence="7 9">
    <location>
        <position position="135"/>
    </location>
</feature>
<evidence type="ECO:0000256" key="10">
    <source>
        <dbReference type="RuleBase" id="RU000549"/>
    </source>
</evidence>
<organism evidence="13 14">
    <name type="scientific">Candidatus Rickettsiella isopodorum</name>
    <dbReference type="NCBI Taxonomy" id="1225476"/>
    <lineage>
        <taxon>Bacteria</taxon>
        <taxon>Pseudomonadati</taxon>
        <taxon>Pseudomonadota</taxon>
        <taxon>Gammaproteobacteria</taxon>
        <taxon>Legionellales</taxon>
        <taxon>Coxiellaceae</taxon>
        <taxon>Rickettsiella</taxon>
    </lineage>
</organism>
<dbReference type="Gene3D" id="3.90.226.10">
    <property type="entry name" value="2-enoyl-CoA Hydratase, Chain A, domain 1"/>
    <property type="match status" value="1"/>
</dbReference>
<evidence type="ECO:0000256" key="6">
    <source>
        <dbReference type="ARBA" id="ARBA00034021"/>
    </source>
</evidence>
<sequence>MYLRSLPKEITNSLLVPMVVEQTGRGERAYDIYSRLLKDRIIFVVGPIEDHMANLIIAQMLFLESENPDKDISLYINSPGGVVTSGLAIYDTMQFVKPDVSTMCIGQAASAAALLLCGGTKGKRHCLPHARMMIHQPLGGYQGQATDIEIHTREMLLVRERINNIMAKHTGKNTEQILRDTDRDNFMGAHEAIKYGLIDAVLTIRTEAGKTKEFLATSSVD</sequence>
<keyword evidence="14" id="KW-1185">Reference proteome</keyword>
<dbReference type="PRINTS" id="PR00127">
    <property type="entry name" value="CLPPROTEASEP"/>
</dbReference>
<dbReference type="SUPFAM" id="SSF52096">
    <property type="entry name" value="ClpP/crotonase"/>
    <property type="match status" value="1"/>
</dbReference>
<dbReference type="Pfam" id="PF00574">
    <property type="entry name" value="CLP_protease"/>
    <property type="match status" value="1"/>
</dbReference>
<protein>
    <recommendedName>
        <fullName evidence="7 12">ATP-dependent Clp protease proteolytic subunit</fullName>
        <ecNumber evidence="7 10">3.4.21.92</ecNumber>
    </recommendedName>
    <alternativeName>
        <fullName evidence="7">Endopeptidase Clp</fullName>
    </alternativeName>
</protein>
<accession>A0A1J8PA61</accession>
<dbReference type="NCBIfam" id="NF001368">
    <property type="entry name" value="PRK00277.1"/>
    <property type="match status" value="1"/>
</dbReference>
<dbReference type="OrthoDB" id="9802800at2"/>
<evidence type="ECO:0000256" key="3">
    <source>
        <dbReference type="ARBA" id="ARBA00022670"/>
    </source>
</evidence>
<evidence type="ECO:0000256" key="8">
    <source>
        <dbReference type="PROSITE-ProRule" id="PRU10085"/>
    </source>
</evidence>
<dbReference type="GO" id="GO:0004252">
    <property type="term" value="F:serine-type endopeptidase activity"/>
    <property type="evidence" value="ECO:0007669"/>
    <property type="project" value="UniProtKB-UniRule"/>
</dbReference>
<comment type="caution">
    <text evidence="13">The sequence shown here is derived from an EMBL/GenBank/DDBJ whole genome shotgun (WGS) entry which is preliminary data.</text>
</comment>
<dbReference type="GO" id="GO:0006515">
    <property type="term" value="P:protein quality control for misfolded or incompletely synthesized proteins"/>
    <property type="evidence" value="ECO:0007669"/>
    <property type="project" value="TreeGrafter"/>
</dbReference>
<dbReference type="EMBL" id="LUKY01000033">
    <property type="protein sequence ID" value="OIZ94271.1"/>
    <property type="molecule type" value="Genomic_DNA"/>
</dbReference>